<organism evidence="1 2">
    <name type="scientific">Brasilonema bromeliae SPC951</name>
    <dbReference type="NCBI Taxonomy" id="385972"/>
    <lineage>
        <taxon>Bacteria</taxon>
        <taxon>Bacillati</taxon>
        <taxon>Cyanobacteriota</taxon>
        <taxon>Cyanophyceae</taxon>
        <taxon>Nostocales</taxon>
        <taxon>Scytonemataceae</taxon>
        <taxon>Brasilonema</taxon>
        <taxon>Bromeliae group (in: Brasilonema)</taxon>
    </lineage>
</organism>
<comment type="caution">
    <text evidence="1">The sequence shown here is derived from an EMBL/GenBank/DDBJ whole genome shotgun (WGS) entry which is preliminary data.</text>
</comment>
<name>A0ABX1P2P4_9CYAN</name>
<dbReference type="Proteomes" id="UP000718564">
    <property type="component" value="Unassembled WGS sequence"/>
</dbReference>
<protein>
    <submittedName>
        <fullName evidence="1">Uncharacterized protein</fullName>
    </submittedName>
</protein>
<accession>A0ABX1P2P4</accession>
<evidence type="ECO:0000313" key="1">
    <source>
        <dbReference type="EMBL" id="NMG18609.1"/>
    </source>
</evidence>
<evidence type="ECO:0000313" key="2">
    <source>
        <dbReference type="Proteomes" id="UP000718564"/>
    </source>
</evidence>
<gene>
    <name evidence="1" type="ORF">DP116_03775</name>
</gene>
<keyword evidence="2" id="KW-1185">Reference proteome</keyword>
<sequence length="71" mass="7851">MRKAHALWAKAVRRAVGISDRRSRAAGIGLSALTASLAFKRSATQHNKMFILGFGKLFTKTQQRSKVNSSY</sequence>
<dbReference type="EMBL" id="QMEB01000016">
    <property type="protein sequence ID" value="NMG18609.1"/>
    <property type="molecule type" value="Genomic_DNA"/>
</dbReference>
<proteinExistence type="predicted"/>
<reference evidence="1 2" key="1">
    <citation type="submission" date="2018-06" db="EMBL/GenBank/DDBJ databases">
        <title>Comparative genomics of Brasilonema spp. strains.</title>
        <authorList>
            <person name="Alvarenga D.O."/>
            <person name="Fiore M.F."/>
            <person name="Varani A.M."/>
        </authorList>
    </citation>
    <scope>NUCLEOTIDE SEQUENCE [LARGE SCALE GENOMIC DNA]</scope>
    <source>
        <strain evidence="1 2">SPC951</strain>
    </source>
</reference>